<gene>
    <name evidence="1" type="ORF">DFQ27_002830</name>
</gene>
<comment type="caution">
    <text evidence="1">The sequence shown here is derived from an EMBL/GenBank/DDBJ whole genome shotgun (WGS) entry which is preliminary data.</text>
</comment>
<proteinExistence type="predicted"/>
<sequence>CVAPSRSTHPRHSRISTWEMYGFDSSLSILSWDAGSCYLSFSNTGTKAPPATF</sequence>
<evidence type="ECO:0000313" key="2">
    <source>
        <dbReference type="Proteomes" id="UP000807716"/>
    </source>
</evidence>
<feature type="non-terminal residue" evidence="1">
    <location>
        <position position="1"/>
    </location>
</feature>
<protein>
    <submittedName>
        <fullName evidence="1">Uncharacterized protein</fullName>
    </submittedName>
</protein>
<feature type="non-terminal residue" evidence="1">
    <location>
        <position position="53"/>
    </location>
</feature>
<dbReference type="Proteomes" id="UP000807716">
    <property type="component" value="Unassembled WGS sequence"/>
</dbReference>
<keyword evidence="2" id="KW-1185">Reference proteome</keyword>
<evidence type="ECO:0000313" key="1">
    <source>
        <dbReference type="EMBL" id="KAG0246765.1"/>
    </source>
</evidence>
<dbReference type="EMBL" id="JAAAJB010002098">
    <property type="protein sequence ID" value="KAG0246765.1"/>
    <property type="molecule type" value="Genomic_DNA"/>
</dbReference>
<accession>A0A9P6PJ16</accession>
<name>A0A9P6PJ16_9FUNG</name>
<reference evidence="1" key="1">
    <citation type="journal article" date="2020" name="Fungal Divers.">
        <title>Resolving the Mortierellaceae phylogeny through synthesis of multi-gene phylogenetics and phylogenomics.</title>
        <authorList>
            <person name="Vandepol N."/>
            <person name="Liber J."/>
            <person name="Desiro A."/>
            <person name="Na H."/>
            <person name="Kennedy M."/>
            <person name="Barry K."/>
            <person name="Grigoriev I.V."/>
            <person name="Miller A.N."/>
            <person name="O'Donnell K."/>
            <person name="Stajich J.E."/>
            <person name="Bonito G."/>
        </authorList>
    </citation>
    <scope>NUCLEOTIDE SEQUENCE</scope>
    <source>
        <strain evidence="1">BC1065</strain>
    </source>
</reference>
<organism evidence="1 2">
    <name type="scientific">Actinomortierella ambigua</name>
    <dbReference type="NCBI Taxonomy" id="1343610"/>
    <lineage>
        <taxon>Eukaryota</taxon>
        <taxon>Fungi</taxon>
        <taxon>Fungi incertae sedis</taxon>
        <taxon>Mucoromycota</taxon>
        <taxon>Mortierellomycotina</taxon>
        <taxon>Mortierellomycetes</taxon>
        <taxon>Mortierellales</taxon>
        <taxon>Mortierellaceae</taxon>
        <taxon>Actinomortierella</taxon>
    </lineage>
</organism>
<dbReference type="AlphaFoldDB" id="A0A9P6PJ16"/>